<dbReference type="NCBIfam" id="NF003513">
    <property type="entry name" value="PRK05182.1-2"/>
    <property type="match status" value="1"/>
</dbReference>
<dbReference type="NCBIfam" id="TIGR02027">
    <property type="entry name" value="rpoA"/>
    <property type="match status" value="1"/>
</dbReference>
<dbReference type="Pfam" id="PF01193">
    <property type="entry name" value="RNA_pol_L"/>
    <property type="match status" value="1"/>
</dbReference>
<evidence type="ECO:0000256" key="1">
    <source>
        <dbReference type="ARBA" id="ARBA00007123"/>
    </source>
</evidence>
<dbReference type="GO" id="GO:0003677">
    <property type="term" value="F:DNA binding"/>
    <property type="evidence" value="ECO:0007669"/>
    <property type="project" value="UniProtKB-UniRule"/>
</dbReference>
<accession>A0A923NKM1</accession>
<evidence type="ECO:0000256" key="3">
    <source>
        <dbReference type="ARBA" id="ARBA00015972"/>
    </source>
</evidence>
<keyword evidence="14" id="KW-1185">Reference proteome</keyword>
<dbReference type="Gene3D" id="1.10.150.20">
    <property type="entry name" value="5' to 3' exonuclease, C-terminal subdomain"/>
    <property type="match status" value="1"/>
</dbReference>
<dbReference type="NCBIfam" id="NF003519">
    <property type="entry name" value="PRK05182.2-5"/>
    <property type="match status" value="1"/>
</dbReference>
<comment type="similarity">
    <text evidence="1 11">Belongs to the RNA polymerase alpha chain family.</text>
</comment>
<name>A0A923NKM1_9FIRM</name>
<gene>
    <name evidence="11" type="primary">rpoA</name>
    <name evidence="13" type="ORF">H9L42_10475</name>
</gene>
<keyword evidence="7 11" id="KW-0804">Transcription</keyword>
<dbReference type="AlphaFoldDB" id="A0A923NKM1"/>
<dbReference type="InterPro" id="IPR036603">
    <property type="entry name" value="RBP11-like"/>
</dbReference>
<dbReference type="FunFam" id="2.170.120.12:FF:000001">
    <property type="entry name" value="DNA-directed RNA polymerase subunit alpha"/>
    <property type="match status" value="1"/>
</dbReference>
<comment type="caution">
    <text evidence="13">The sequence shown here is derived from an EMBL/GenBank/DDBJ whole genome shotgun (WGS) entry which is preliminary data.</text>
</comment>
<dbReference type="HAMAP" id="MF_00059">
    <property type="entry name" value="RNApol_bact_RpoA"/>
    <property type="match status" value="1"/>
</dbReference>
<dbReference type="InterPro" id="IPR011262">
    <property type="entry name" value="DNA-dir_RNA_pol_insert"/>
</dbReference>
<dbReference type="InterPro" id="IPR036643">
    <property type="entry name" value="RNApol_insert_sf"/>
</dbReference>
<comment type="subunit">
    <text evidence="11">Homodimer. The RNAP catalytic core consists of 2 alpha, 1 beta, 1 beta' and 1 omega subunit. When a sigma factor is associated with the core the holoenzyme is formed, which can initiate transcription.</text>
</comment>
<evidence type="ECO:0000256" key="4">
    <source>
        <dbReference type="ARBA" id="ARBA00022478"/>
    </source>
</evidence>
<dbReference type="SUPFAM" id="SSF55257">
    <property type="entry name" value="RBP11-like subunits of RNA polymerase"/>
    <property type="match status" value="1"/>
</dbReference>
<dbReference type="SUPFAM" id="SSF47789">
    <property type="entry name" value="C-terminal domain of RNA polymerase alpha subunit"/>
    <property type="match status" value="1"/>
</dbReference>
<dbReference type="InterPro" id="IPR011263">
    <property type="entry name" value="DNA-dir_RNA_pol_RpoA/D/Rpb3"/>
</dbReference>
<evidence type="ECO:0000313" key="14">
    <source>
        <dbReference type="Proteomes" id="UP000602647"/>
    </source>
</evidence>
<keyword evidence="5 11" id="KW-0808">Transferase</keyword>
<dbReference type="FunFam" id="1.10.150.20:FF:000001">
    <property type="entry name" value="DNA-directed RNA polymerase subunit alpha"/>
    <property type="match status" value="1"/>
</dbReference>
<dbReference type="Gene3D" id="2.170.120.12">
    <property type="entry name" value="DNA-directed RNA polymerase, insert domain"/>
    <property type="match status" value="1"/>
</dbReference>
<comment type="catalytic activity">
    <reaction evidence="10 11">
        <text>RNA(n) + a ribonucleoside 5'-triphosphate = RNA(n+1) + diphosphate</text>
        <dbReference type="Rhea" id="RHEA:21248"/>
        <dbReference type="Rhea" id="RHEA-COMP:14527"/>
        <dbReference type="Rhea" id="RHEA-COMP:17342"/>
        <dbReference type="ChEBI" id="CHEBI:33019"/>
        <dbReference type="ChEBI" id="CHEBI:61557"/>
        <dbReference type="ChEBI" id="CHEBI:140395"/>
        <dbReference type="EC" id="2.7.7.6"/>
    </reaction>
</comment>
<evidence type="ECO:0000256" key="9">
    <source>
        <dbReference type="ARBA" id="ARBA00033070"/>
    </source>
</evidence>
<dbReference type="EMBL" id="JACRYT010000011">
    <property type="protein sequence ID" value="MBC6680259.1"/>
    <property type="molecule type" value="Genomic_DNA"/>
</dbReference>
<dbReference type="Proteomes" id="UP000602647">
    <property type="component" value="Unassembled WGS sequence"/>
</dbReference>
<feature type="domain" description="DNA-directed RNA polymerase RpoA/D/Rpb3-type" evidence="12">
    <location>
        <begin position="20"/>
        <end position="227"/>
    </location>
</feature>
<dbReference type="GO" id="GO:0046983">
    <property type="term" value="F:protein dimerization activity"/>
    <property type="evidence" value="ECO:0007669"/>
    <property type="project" value="InterPro"/>
</dbReference>
<dbReference type="InterPro" id="IPR011773">
    <property type="entry name" value="DNA-dir_RpoA"/>
</dbReference>
<evidence type="ECO:0000259" key="12">
    <source>
        <dbReference type="SMART" id="SM00662"/>
    </source>
</evidence>
<evidence type="ECO:0000256" key="7">
    <source>
        <dbReference type="ARBA" id="ARBA00023163"/>
    </source>
</evidence>
<dbReference type="NCBIfam" id="NF003516">
    <property type="entry name" value="PRK05182.2-2"/>
    <property type="match status" value="1"/>
</dbReference>
<evidence type="ECO:0000256" key="10">
    <source>
        <dbReference type="ARBA" id="ARBA00048552"/>
    </source>
</evidence>
<dbReference type="RefSeq" id="WP_187303358.1">
    <property type="nucleotide sequence ID" value="NZ_JACRYT010000011.1"/>
</dbReference>
<feature type="region of interest" description="Alpha C-terminal domain (alpha-CTD)" evidence="11">
    <location>
        <begin position="247"/>
        <end position="315"/>
    </location>
</feature>
<sequence length="315" mass="35055">MIEIEKPTIECVFSNEDPNYGKFVIEPLERGYGTTLGNSLRRILLSSLPGVAVTSVKIDGILHEFSTIPGVKEDVTEIILNLKKLAVKLNGENTKKVLINAIGPKEVTAADIIGDSDLEICNPDLHIATLEENATLVMEMNLAKGRGYVSADQNKTESTPIAVIPTDSIYTPVRKVNFIVENTRVGQVTDYDKLILEIWTDGSITPSEGVSIGAKIMQEHLNLFIELTDSTDTMEIMVEKEEDQKEKALEMTIEELELSVRSFNCLKRAAINTVEELTHRSEEDMMKVRNLGKKSLDEVKHKLEELGLGLRQSDE</sequence>
<dbReference type="Gene3D" id="3.30.1360.10">
    <property type="entry name" value="RNA polymerase, RBP11-like subunit"/>
    <property type="match status" value="1"/>
</dbReference>
<dbReference type="GO" id="GO:0003899">
    <property type="term" value="F:DNA-directed RNA polymerase activity"/>
    <property type="evidence" value="ECO:0007669"/>
    <property type="project" value="UniProtKB-UniRule"/>
</dbReference>
<keyword evidence="4 11" id="KW-0240">DNA-directed RNA polymerase</keyword>
<comment type="domain">
    <text evidence="11">The N-terminal domain is essential for RNAP assembly and basal transcription, whereas the C-terminal domain is involved in interaction with transcriptional regulators and with upstream promoter elements.</text>
</comment>
<comment type="function">
    <text evidence="11">DNA-dependent RNA polymerase catalyzes the transcription of DNA into RNA using the four ribonucleoside triphosphates as substrates.</text>
</comment>
<reference evidence="13" key="1">
    <citation type="submission" date="2020-08" db="EMBL/GenBank/DDBJ databases">
        <title>Genome public.</title>
        <authorList>
            <person name="Liu C."/>
            <person name="Sun Q."/>
        </authorList>
    </citation>
    <scope>NUCLEOTIDE SEQUENCE</scope>
    <source>
        <strain evidence="13">BX12</strain>
    </source>
</reference>
<dbReference type="SUPFAM" id="SSF56553">
    <property type="entry name" value="Insert subdomain of RNA polymerase alpha subunit"/>
    <property type="match status" value="1"/>
</dbReference>
<protein>
    <recommendedName>
        <fullName evidence="3 11">DNA-directed RNA polymerase subunit alpha</fullName>
        <shortName evidence="11">RNAP subunit alpha</shortName>
        <ecNumber evidence="2 11">2.7.7.6</ecNumber>
    </recommendedName>
    <alternativeName>
        <fullName evidence="9 11">RNA polymerase subunit alpha</fullName>
    </alternativeName>
    <alternativeName>
        <fullName evidence="8 11">Transcriptase subunit alpha</fullName>
    </alternativeName>
</protein>
<dbReference type="NCBIfam" id="NF003515">
    <property type="entry name" value="PRK05182.2-1"/>
    <property type="match status" value="1"/>
</dbReference>
<dbReference type="InterPro" id="IPR011260">
    <property type="entry name" value="RNAP_asu_C"/>
</dbReference>
<proteinExistence type="inferred from homology"/>
<dbReference type="GO" id="GO:0000428">
    <property type="term" value="C:DNA-directed RNA polymerase complex"/>
    <property type="evidence" value="ECO:0007669"/>
    <property type="project" value="UniProtKB-KW"/>
</dbReference>
<dbReference type="SMART" id="SM00662">
    <property type="entry name" value="RPOLD"/>
    <property type="match status" value="1"/>
</dbReference>
<evidence type="ECO:0000256" key="2">
    <source>
        <dbReference type="ARBA" id="ARBA00012418"/>
    </source>
</evidence>
<evidence type="ECO:0000256" key="5">
    <source>
        <dbReference type="ARBA" id="ARBA00022679"/>
    </source>
</evidence>
<dbReference type="GO" id="GO:0006351">
    <property type="term" value="P:DNA-templated transcription"/>
    <property type="evidence" value="ECO:0007669"/>
    <property type="project" value="UniProtKB-UniRule"/>
</dbReference>
<evidence type="ECO:0000256" key="8">
    <source>
        <dbReference type="ARBA" id="ARBA00032524"/>
    </source>
</evidence>
<dbReference type="Pfam" id="PF03118">
    <property type="entry name" value="RNA_pol_A_CTD"/>
    <property type="match status" value="1"/>
</dbReference>
<evidence type="ECO:0000256" key="6">
    <source>
        <dbReference type="ARBA" id="ARBA00022695"/>
    </source>
</evidence>
<organism evidence="13 14">
    <name type="scientific">Zhenpiania hominis</name>
    <dbReference type="NCBI Taxonomy" id="2763644"/>
    <lineage>
        <taxon>Bacteria</taxon>
        <taxon>Bacillati</taxon>
        <taxon>Bacillota</taxon>
        <taxon>Clostridia</taxon>
        <taxon>Peptostreptococcales</taxon>
        <taxon>Anaerovoracaceae</taxon>
        <taxon>Zhenpiania</taxon>
    </lineage>
</organism>
<dbReference type="GO" id="GO:0005737">
    <property type="term" value="C:cytoplasm"/>
    <property type="evidence" value="ECO:0007669"/>
    <property type="project" value="UniProtKB-ARBA"/>
</dbReference>
<dbReference type="Pfam" id="PF01000">
    <property type="entry name" value="RNA_pol_A_bac"/>
    <property type="match status" value="1"/>
</dbReference>
<dbReference type="EC" id="2.7.7.6" evidence="2 11"/>
<feature type="region of interest" description="Alpha N-terminal domain (alpha-NTD)" evidence="11">
    <location>
        <begin position="1"/>
        <end position="228"/>
    </location>
</feature>
<evidence type="ECO:0000256" key="11">
    <source>
        <dbReference type="HAMAP-Rule" id="MF_00059"/>
    </source>
</evidence>
<evidence type="ECO:0000313" key="13">
    <source>
        <dbReference type="EMBL" id="MBC6680259.1"/>
    </source>
</evidence>
<dbReference type="CDD" id="cd06928">
    <property type="entry name" value="RNAP_alpha_NTD"/>
    <property type="match status" value="1"/>
</dbReference>
<keyword evidence="6 11" id="KW-0548">Nucleotidyltransferase</keyword>